<sequence>MNRNVDLGSRSKKATSVDHFPEEILAEILPRLSVKSVIKFTRVCTSWNSLIKSSTFADNYLSRSLLIQSDHYTKNDGRQLFLLKQIGGKYYSSTLSYYKDNPNPGFDNPNPGFGGAKFTELLKPPTLDDINRRYEVLRMVGTCNGLILVASCGYAHATDPTPIIWNPSARKYVILPRPSINISSTRAENLPEQNYFFGYDCRTNDYKVLRIVSISRHVKIEVYSLAKGYWKSPRSSFPAYFMAVHVFENVFVNGALHWILPRDRNLDEYLIVSFDLGTELFHKITMPEALRKKGSNCYVLRRGESLALIEIESTFLDNERHFVHQLHLWVMKEYGDVKSWIKLDSVGLQGTDRPRPLCFKSRDELVITMFDCNRQQTAVVVDMAKETATRQERCYSSSMDPFVESLVLLNHPNALSY</sequence>
<comment type="caution">
    <text evidence="2">The sequence shown here is derived from an EMBL/GenBank/DDBJ whole genome shotgun (WGS) entry which is preliminary data.</text>
</comment>
<evidence type="ECO:0000313" key="2">
    <source>
        <dbReference type="EMBL" id="KAB2599195.1"/>
    </source>
</evidence>
<evidence type="ECO:0000313" key="3">
    <source>
        <dbReference type="Proteomes" id="UP000327157"/>
    </source>
</evidence>
<dbReference type="PANTHER" id="PTHR31672">
    <property type="entry name" value="BNACNNG10540D PROTEIN"/>
    <property type="match status" value="1"/>
</dbReference>
<protein>
    <submittedName>
        <fullName evidence="2">F-box/kelch-repeat protein</fullName>
    </submittedName>
</protein>
<dbReference type="SMART" id="SM00256">
    <property type="entry name" value="FBOX"/>
    <property type="match status" value="1"/>
</dbReference>
<feature type="domain" description="F-box" evidence="1">
    <location>
        <begin position="14"/>
        <end position="60"/>
    </location>
</feature>
<organism evidence="2 3">
    <name type="scientific">Pyrus ussuriensis x Pyrus communis</name>
    <dbReference type="NCBI Taxonomy" id="2448454"/>
    <lineage>
        <taxon>Eukaryota</taxon>
        <taxon>Viridiplantae</taxon>
        <taxon>Streptophyta</taxon>
        <taxon>Embryophyta</taxon>
        <taxon>Tracheophyta</taxon>
        <taxon>Spermatophyta</taxon>
        <taxon>Magnoliopsida</taxon>
        <taxon>eudicotyledons</taxon>
        <taxon>Gunneridae</taxon>
        <taxon>Pentapetalae</taxon>
        <taxon>rosids</taxon>
        <taxon>fabids</taxon>
        <taxon>Rosales</taxon>
        <taxon>Rosaceae</taxon>
        <taxon>Amygdaloideae</taxon>
        <taxon>Maleae</taxon>
        <taxon>Pyrus</taxon>
    </lineage>
</organism>
<dbReference type="Gene3D" id="1.20.1280.50">
    <property type="match status" value="1"/>
</dbReference>
<reference evidence="2 3" key="1">
    <citation type="submission" date="2019-09" db="EMBL/GenBank/DDBJ databases">
        <authorList>
            <person name="Ou C."/>
        </authorList>
    </citation>
    <scope>NUCLEOTIDE SEQUENCE [LARGE SCALE GENOMIC DNA]</scope>
    <source>
        <strain evidence="2">S2</strain>
        <tissue evidence="2">Leaf</tissue>
    </source>
</reference>
<dbReference type="SUPFAM" id="SSF81383">
    <property type="entry name" value="F-box domain"/>
    <property type="match status" value="1"/>
</dbReference>
<dbReference type="EMBL" id="SMOL01000753">
    <property type="protein sequence ID" value="KAB2599195.1"/>
    <property type="molecule type" value="Genomic_DNA"/>
</dbReference>
<evidence type="ECO:0000259" key="1">
    <source>
        <dbReference type="PROSITE" id="PS50181"/>
    </source>
</evidence>
<dbReference type="OrthoDB" id="1142819at2759"/>
<dbReference type="InterPro" id="IPR050796">
    <property type="entry name" value="SCF_F-box_component"/>
</dbReference>
<dbReference type="PANTHER" id="PTHR31672:SF13">
    <property type="entry name" value="F-BOX PROTEIN CPR30-LIKE"/>
    <property type="match status" value="1"/>
</dbReference>
<dbReference type="Pfam" id="PF08268">
    <property type="entry name" value="FBA_3"/>
    <property type="match status" value="1"/>
</dbReference>
<reference evidence="3" key="2">
    <citation type="submission" date="2019-10" db="EMBL/GenBank/DDBJ databases">
        <title>A de novo genome assembly of a pear dwarfing rootstock.</title>
        <authorList>
            <person name="Wang F."/>
            <person name="Wang J."/>
            <person name="Li S."/>
            <person name="Zhang Y."/>
            <person name="Fang M."/>
            <person name="Ma L."/>
            <person name="Zhao Y."/>
            <person name="Jiang S."/>
        </authorList>
    </citation>
    <scope>NUCLEOTIDE SEQUENCE [LARGE SCALE GENOMIC DNA]</scope>
</reference>
<keyword evidence="3" id="KW-1185">Reference proteome</keyword>
<dbReference type="NCBIfam" id="TIGR01640">
    <property type="entry name" value="F_box_assoc_1"/>
    <property type="match status" value="1"/>
</dbReference>
<dbReference type="InterPro" id="IPR013187">
    <property type="entry name" value="F-box-assoc_dom_typ3"/>
</dbReference>
<dbReference type="InterPro" id="IPR017451">
    <property type="entry name" value="F-box-assoc_interact_dom"/>
</dbReference>
<gene>
    <name evidence="2" type="ORF">D8674_009466</name>
</gene>
<name>A0A5N5F829_9ROSA</name>
<proteinExistence type="predicted"/>
<accession>A0A5N5F829</accession>
<dbReference type="InterPro" id="IPR001810">
    <property type="entry name" value="F-box_dom"/>
</dbReference>
<reference evidence="2 3" key="3">
    <citation type="submission" date="2019-11" db="EMBL/GenBank/DDBJ databases">
        <title>A de novo genome assembly of a pear dwarfing rootstock.</title>
        <authorList>
            <person name="Wang F."/>
            <person name="Wang J."/>
            <person name="Li S."/>
            <person name="Zhang Y."/>
            <person name="Fang M."/>
            <person name="Ma L."/>
            <person name="Zhao Y."/>
            <person name="Jiang S."/>
        </authorList>
    </citation>
    <scope>NUCLEOTIDE SEQUENCE [LARGE SCALE GENOMIC DNA]</scope>
    <source>
        <strain evidence="2">S2</strain>
        <tissue evidence="2">Leaf</tissue>
    </source>
</reference>
<dbReference type="Pfam" id="PF00646">
    <property type="entry name" value="F-box"/>
    <property type="match status" value="1"/>
</dbReference>
<dbReference type="InterPro" id="IPR036047">
    <property type="entry name" value="F-box-like_dom_sf"/>
</dbReference>
<dbReference type="AlphaFoldDB" id="A0A5N5F829"/>
<dbReference type="PROSITE" id="PS50181">
    <property type="entry name" value="FBOX"/>
    <property type="match status" value="1"/>
</dbReference>
<dbReference type="Proteomes" id="UP000327157">
    <property type="component" value="Chromosome 13"/>
</dbReference>